<organism evidence="15 16">
    <name type="scientific">Pycnococcus provasolii</name>
    <dbReference type="NCBI Taxonomy" id="41880"/>
    <lineage>
        <taxon>Eukaryota</taxon>
        <taxon>Viridiplantae</taxon>
        <taxon>Chlorophyta</taxon>
        <taxon>Pseudoscourfieldiophyceae</taxon>
        <taxon>Pseudoscourfieldiales</taxon>
        <taxon>Pycnococcaceae</taxon>
        <taxon>Pycnococcus</taxon>
    </lineage>
</organism>
<protein>
    <recommendedName>
        <fullName evidence="13">beta-galactoside alpha-(2,6)-sialyltransferase</fullName>
        <ecNumber evidence="13">2.4.3.1</ecNumber>
    </recommendedName>
</protein>
<evidence type="ECO:0000256" key="1">
    <source>
        <dbReference type="ARBA" id="ARBA00004447"/>
    </source>
</evidence>
<dbReference type="CDD" id="cd19952">
    <property type="entry name" value="GT29"/>
    <property type="match status" value="1"/>
</dbReference>
<evidence type="ECO:0000256" key="10">
    <source>
        <dbReference type="ARBA" id="ARBA00023157"/>
    </source>
</evidence>
<dbReference type="GO" id="GO:0032580">
    <property type="term" value="C:Golgi cisterna membrane"/>
    <property type="evidence" value="ECO:0007669"/>
    <property type="project" value="UniProtKB-SubCell"/>
</dbReference>
<evidence type="ECO:0000256" key="7">
    <source>
        <dbReference type="ARBA" id="ARBA00022989"/>
    </source>
</evidence>
<keyword evidence="16" id="KW-1185">Reference proteome</keyword>
<dbReference type="Proteomes" id="UP000660262">
    <property type="component" value="Unassembled WGS sequence"/>
</dbReference>
<keyword evidence="11" id="KW-0325">Glycoprotein</keyword>
<reference evidence="15" key="1">
    <citation type="submission" date="2020-10" db="EMBL/GenBank/DDBJ databases">
        <title>Unveiling of a novel bifunctional photoreceptor, Dualchrome1, isolated from a cosmopolitan green alga.</title>
        <authorList>
            <person name="Suzuki S."/>
            <person name="Kawachi M."/>
        </authorList>
    </citation>
    <scope>NUCLEOTIDE SEQUENCE</scope>
    <source>
        <strain evidence="15">NIES 2893</strain>
    </source>
</reference>
<keyword evidence="9 14" id="KW-0472">Membrane</keyword>
<evidence type="ECO:0000256" key="5">
    <source>
        <dbReference type="ARBA" id="ARBA00022692"/>
    </source>
</evidence>
<comment type="catalytic activity">
    <reaction evidence="12">
        <text>a beta-D-galactoside + CMP-N-acetyl-beta-neuraminate = an N-acetyl-alpha-neuraminyl-(2-&gt;6)-beta-D-galactosyl derivative + CMP + H(+)</text>
        <dbReference type="Rhea" id="RHEA:52104"/>
        <dbReference type="ChEBI" id="CHEBI:15378"/>
        <dbReference type="ChEBI" id="CHEBI:28034"/>
        <dbReference type="ChEBI" id="CHEBI:57812"/>
        <dbReference type="ChEBI" id="CHEBI:60377"/>
        <dbReference type="ChEBI" id="CHEBI:136398"/>
        <dbReference type="EC" id="2.4.3.1"/>
    </reaction>
</comment>
<keyword evidence="3 15" id="KW-0328">Glycosyltransferase</keyword>
<keyword evidence="4 15" id="KW-0808">Transferase</keyword>
<keyword evidence="7 14" id="KW-1133">Transmembrane helix</keyword>
<evidence type="ECO:0000313" key="16">
    <source>
        <dbReference type="Proteomes" id="UP000660262"/>
    </source>
</evidence>
<dbReference type="InterPro" id="IPR038578">
    <property type="entry name" value="GT29-like_sf"/>
</dbReference>
<dbReference type="InterPro" id="IPR001675">
    <property type="entry name" value="Glyco_trans_29"/>
</dbReference>
<evidence type="ECO:0000256" key="6">
    <source>
        <dbReference type="ARBA" id="ARBA00022968"/>
    </source>
</evidence>
<evidence type="ECO:0000256" key="14">
    <source>
        <dbReference type="SAM" id="Phobius"/>
    </source>
</evidence>
<dbReference type="PANTHER" id="PTHR46059">
    <property type="entry name" value="BETA-GALACTOSIDE ALPHA-2,6-SIALYLTRANSFERASE"/>
    <property type="match status" value="1"/>
</dbReference>
<name>A0A830HHW3_9CHLO</name>
<evidence type="ECO:0000256" key="3">
    <source>
        <dbReference type="ARBA" id="ARBA00022676"/>
    </source>
</evidence>
<dbReference type="Gene3D" id="3.90.1480.20">
    <property type="entry name" value="Glycosyl transferase family 29"/>
    <property type="match status" value="1"/>
</dbReference>
<feature type="transmembrane region" description="Helical" evidence="14">
    <location>
        <begin position="68"/>
        <end position="92"/>
    </location>
</feature>
<evidence type="ECO:0000256" key="2">
    <source>
        <dbReference type="ARBA" id="ARBA00006003"/>
    </source>
</evidence>
<keyword evidence="10" id="KW-1015">Disulfide bond</keyword>
<evidence type="ECO:0000313" key="15">
    <source>
        <dbReference type="EMBL" id="GHP04647.1"/>
    </source>
</evidence>
<comment type="caution">
    <text evidence="15">The sequence shown here is derived from an EMBL/GenBank/DDBJ whole genome shotgun (WGS) entry which is preliminary data.</text>
</comment>
<comment type="subcellular location">
    <subcellularLocation>
        <location evidence="1">Golgi apparatus</location>
        <location evidence="1">Golgi stack membrane</location>
        <topology evidence="1">Single-pass type II membrane protein</topology>
    </subcellularLocation>
</comment>
<comment type="similarity">
    <text evidence="2">Belongs to the glycosyltransferase 29 family.</text>
</comment>
<gene>
    <name evidence="15" type="ORF">PPROV_000340100</name>
</gene>
<dbReference type="PANTHER" id="PTHR46059:SF1">
    <property type="entry name" value="BETA-GALACTOSIDE ALPHA-2,6-SIALYLTRANSFERASE"/>
    <property type="match status" value="1"/>
</dbReference>
<dbReference type="OrthoDB" id="10264956at2759"/>
<dbReference type="GO" id="GO:0003835">
    <property type="term" value="F:beta-galactoside alpha-2,6-sialyltransferase activity"/>
    <property type="evidence" value="ECO:0007669"/>
    <property type="project" value="UniProtKB-EC"/>
</dbReference>
<proteinExistence type="inferred from homology"/>
<evidence type="ECO:0000256" key="13">
    <source>
        <dbReference type="ARBA" id="ARBA00034329"/>
    </source>
</evidence>
<dbReference type="EC" id="2.4.3.1" evidence="13"/>
<keyword evidence="8" id="KW-0333">Golgi apparatus</keyword>
<accession>A0A830HHW3</accession>
<evidence type="ECO:0000256" key="9">
    <source>
        <dbReference type="ARBA" id="ARBA00023136"/>
    </source>
</evidence>
<dbReference type="AlphaFoldDB" id="A0A830HHW3"/>
<dbReference type="EMBL" id="BNJQ01000008">
    <property type="protein sequence ID" value="GHP04647.1"/>
    <property type="molecule type" value="Genomic_DNA"/>
</dbReference>
<evidence type="ECO:0000256" key="8">
    <source>
        <dbReference type="ARBA" id="ARBA00023034"/>
    </source>
</evidence>
<sequence length="528" mass="56837">MHDITNETSTRVRCWPPRPSGGGKVVGRKGPNPAEVARLLFPLLCRPIRAVEEKEGLLAVAPQPKCMWCLAMTTCILLIALVTLIAVVQWSAAAEWSGQSSSVQIASSIASASARRQGDEDGVDLGEGGGGRGVGASSAAGLFLPEGSAASDGQTIHDSAAVEPRTTEKTSWQGAGTWYRSDSQQATRRIEDPAKARIKAGWVGEEFAVTGSGGWYSGMYAGGFNGDFVMSREKYRKLARNAPVRVAKYKIQCLDPNPPRGCDLGAATGEKPRGRGWDRVGLVNPRFLASLPETDFVKNFPMFASCAVVGNGGSLLANELGAEIDSHDAIIRFNGGPVRGFERHVGSRTTMRLTNTQHMGFREFDDEVVLQHVTTEPSMVSVVALKRKNPSLRLFVTDGNFHQFVLDTMGDGAASNGFYGLVLADERCEKVTIYGFGRGWDKHGGAGGTGGHALYHYYDSVEPNTSQKGRDDRETPKLLQFVANRAHKFHFGSDWLGMSIDEIIQTIQSGKGLASEPADMNGGNTARL</sequence>
<dbReference type="Pfam" id="PF00777">
    <property type="entry name" value="Glyco_transf_29"/>
    <property type="match status" value="1"/>
</dbReference>
<keyword evidence="6" id="KW-0735">Signal-anchor</keyword>
<evidence type="ECO:0000256" key="4">
    <source>
        <dbReference type="ARBA" id="ARBA00022679"/>
    </source>
</evidence>
<evidence type="ECO:0000256" key="12">
    <source>
        <dbReference type="ARBA" id="ARBA00034249"/>
    </source>
</evidence>
<keyword evidence="5 14" id="KW-0812">Transmembrane</keyword>
<evidence type="ECO:0000256" key="11">
    <source>
        <dbReference type="ARBA" id="ARBA00023180"/>
    </source>
</evidence>